<keyword evidence="9" id="KW-0175">Coiled coil</keyword>
<keyword evidence="4 7" id="KW-1133">Transmembrane helix</keyword>
<dbReference type="EMBL" id="FMXP01000021">
    <property type="protein sequence ID" value="SDB31825.1"/>
    <property type="molecule type" value="Genomic_DNA"/>
</dbReference>
<evidence type="ECO:0000256" key="5">
    <source>
        <dbReference type="ARBA" id="ARBA00023136"/>
    </source>
</evidence>
<evidence type="ECO:0000256" key="9">
    <source>
        <dbReference type="SAM" id="Coils"/>
    </source>
</evidence>
<feature type="transmembrane region" description="Helical" evidence="7">
    <location>
        <begin position="27"/>
        <end position="46"/>
    </location>
</feature>
<feature type="coiled-coil region" evidence="9">
    <location>
        <begin position="50"/>
        <end position="91"/>
    </location>
</feature>
<dbReference type="eggNOG" id="COG4839">
    <property type="taxonomic scope" value="Bacteria"/>
</dbReference>
<gene>
    <name evidence="7" type="primary">ftsL</name>
    <name evidence="10" type="ORF">SAMN02910293_01585</name>
</gene>
<evidence type="ECO:0000256" key="1">
    <source>
        <dbReference type="ARBA" id="ARBA00022475"/>
    </source>
</evidence>
<sequence length="107" mass="11920">MTNTKHSEAVSNALQKRIRTFSRVEKVFYGAIILTAITMAISIIFLQSRNLQVQQQISELNSDINAQKTELNNAKQEVSELTQKSRVTEIANQAGLKAENATIAEVE</sequence>
<evidence type="ECO:0000256" key="4">
    <source>
        <dbReference type="ARBA" id="ARBA00022989"/>
    </source>
</evidence>
<dbReference type="Proteomes" id="UP000182508">
    <property type="component" value="Unassembled WGS sequence"/>
</dbReference>
<comment type="subcellular location">
    <subcellularLocation>
        <location evidence="7">Cell membrane</location>
        <topology evidence="7">Single-pass type II membrane protein</topology>
    </subcellularLocation>
    <text evidence="7">Localizes to the division septum where it forms a ring structure.</text>
</comment>
<evidence type="ECO:0000256" key="3">
    <source>
        <dbReference type="ARBA" id="ARBA00022692"/>
    </source>
</evidence>
<proteinExistence type="inferred from homology"/>
<evidence type="ECO:0000313" key="11">
    <source>
        <dbReference type="Proteomes" id="UP000182508"/>
    </source>
</evidence>
<comment type="similarity">
    <text evidence="7">Belongs to the FtsL family.</text>
</comment>
<keyword evidence="2 7" id="KW-0132">Cell division</keyword>
<keyword evidence="11" id="KW-1185">Reference proteome</keyword>
<comment type="function">
    <text evidence="7">Essential cell division protein.</text>
</comment>
<evidence type="ECO:0000256" key="8">
    <source>
        <dbReference type="NCBIfam" id="TIGR02209"/>
    </source>
</evidence>
<dbReference type="GO" id="GO:0005886">
    <property type="term" value="C:plasma membrane"/>
    <property type="evidence" value="ECO:0007669"/>
    <property type="project" value="UniProtKB-SubCell"/>
</dbReference>
<dbReference type="STRING" id="439219.SAMN02910293_01585"/>
<keyword evidence="3 7" id="KW-0812">Transmembrane</keyword>
<dbReference type="RefSeq" id="WP_018164935.1">
    <property type="nucleotide sequence ID" value="NZ_FMXP01000021.1"/>
</dbReference>
<dbReference type="GO" id="GO:0043093">
    <property type="term" value="P:FtsZ-dependent cytokinesis"/>
    <property type="evidence" value="ECO:0007669"/>
    <property type="project" value="UniProtKB-UniRule"/>
</dbReference>
<keyword evidence="1 7" id="KW-1003">Cell membrane</keyword>
<protein>
    <recommendedName>
        <fullName evidence="7 8">Cell division protein FtsL</fullName>
    </recommendedName>
</protein>
<evidence type="ECO:0000256" key="7">
    <source>
        <dbReference type="HAMAP-Rule" id="MF_00910"/>
    </source>
</evidence>
<evidence type="ECO:0000313" key="10">
    <source>
        <dbReference type="EMBL" id="SDB31825.1"/>
    </source>
</evidence>
<dbReference type="HAMAP" id="MF_00910">
    <property type="entry name" value="FtsL"/>
    <property type="match status" value="1"/>
</dbReference>
<keyword evidence="6 7" id="KW-0131">Cell cycle</keyword>
<dbReference type="GO" id="GO:0032153">
    <property type="term" value="C:cell division site"/>
    <property type="evidence" value="ECO:0007669"/>
    <property type="project" value="UniProtKB-UniRule"/>
</dbReference>
<dbReference type="InterPro" id="IPR011922">
    <property type="entry name" value="Cell_div_FtsL"/>
</dbReference>
<dbReference type="NCBIfam" id="TIGR02209">
    <property type="entry name" value="ftsL_broad"/>
    <property type="match status" value="1"/>
</dbReference>
<evidence type="ECO:0000256" key="6">
    <source>
        <dbReference type="ARBA" id="ARBA00023306"/>
    </source>
</evidence>
<dbReference type="AlphaFoldDB" id="A0A1G6CG72"/>
<accession>A0A1G6CG72</accession>
<name>A0A1G6CG72_9STRE</name>
<evidence type="ECO:0000256" key="2">
    <source>
        <dbReference type="ARBA" id="ARBA00022618"/>
    </source>
</evidence>
<keyword evidence="5 7" id="KW-0472">Membrane</keyword>
<organism evidence="10 11">
    <name type="scientific">Streptococcus henryi</name>
    <dbReference type="NCBI Taxonomy" id="439219"/>
    <lineage>
        <taxon>Bacteria</taxon>
        <taxon>Bacillati</taxon>
        <taxon>Bacillota</taxon>
        <taxon>Bacilli</taxon>
        <taxon>Lactobacillales</taxon>
        <taxon>Streptococcaceae</taxon>
        <taxon>Streptococcus</taxon>
    </lineage>
</organism>
<reference evidence="10 11" key="1">
    <citation type="submission" date="2016-10" db="EMBL/GenBank/DDBJ databases">
        <authorList>
            <person name="de Groot N.N."/>
        </authorList>
    </citation>
    <scope>NUCLEOTIDE SEQUENCE [LARGE SCALE GENOMIC DNA]</scope>
    <source>
        <strain evidence="10 11">A-4</strain>
    </source>
</reference>